<evidence type="ECO:0000256" key="7">
    <source>
        <dbReference type="ARBA" id="ARBA00023209"/>
    </source>
</evidence>
<dbReference type="STRING" id="3075.A0A087SQW1"/>
<dbReference type="Pfam" id="PF02666">
    <property type="entry name" value="PS_Dcarbxylase"/>
    <property type="match status" value="1"/>
</dbReference>
<keyword evidence="10" id="KW-0670">Pyruvate</keyword>
<dbReference type="GO" id="GO:0005509">
    <property type="term" value="F:calcium ion binding"/>
    <property type="evidence" value="ECO:0007669"/>
    <property type="project" value="InterPro"/>
</dbReference>
<keyword evidence="8" id="KW-0456">Lyase</keyword>
<feature type="region of interest" description="Disordered" evidence="12">
    <location>
        <begin position="1"/>
        <end position="51"/>
    </location>
</feature>
<proteinExistence type="predicted"/>
<dbReference type="PROSITE" id="PS00018">
    <property type="entry name" value="EF_HAND_1"/>
    <property type="match status" value="1"/>
</dbReference>
<evidence type="ECO:0000256" key="8">
    <source>
        <dbReference type="ARBA" id="ARBA00023239"/>
    </source>
</evidence>
<evidence type="ECO:0000313" key="14">
    <source>
        <dbReference type="EMBL" id="KFM28115.1"/>
    </source>
</evidence>
<dbReference type="NCBIfam" id="TIGR00163">
    <property type="entry name" value="PS_decarb"/>
    <property type="match status" value="1"/>
</dbReference>
<dbReference type="InterPro" id="IPR002048">
    <property type="entry name" value="EF_hand_dom"/>
</dbReference>
<dbReference type="GO" id="GO:0006646">
    <property type="term" value="P:phosphatidylethanolamine biosynthetic process"/>
    <property type="evidence" value="ECO:0007669"/>
    <property type="project" value="UniProtKB-UniPathway"/>
</dbReference>
<dbReference type="PROSITE" id="PS50222">
    <property type="entry name" value="EF_HAND_2"/>
    <property type="match status" value="1"/>
</dbReference>
<keyword evidence="15" id="KW-1185">Reference proteome</keyword>
<evidence type="ECO:0000256" key="11">
    <source>
        <dbReference type="ARBA" id="ARBA00024326"/>
    </source>
</evidence>
<evidence type="ECO:0000313" key="15">
    <source>
        <dbReference type="Proteomes" id="UP000028924"/>
    </source>
</evidence>
<keyword evidence="7" id="KW-0594">Phospholipid biosynthesis</keyword>
<dbReference type="GO" id="GO:0004609">
    <property type="term" value="F:phosphatidylserine decarboxylase activity"/>
    <property type="evidence" value="ECO:0007669"/>
    <property type="project" value="UniProtKB-EC"/>
</dbReference>
<evidence type="ECO:0000256" key="2">
    <source>
        <dbReference type="ARBA" id="ARBA00005189"/>
    </source>
</evidence>
<evidence type="ECO:0000256" key="9">
    <source>
        <dbReference type="ARBA" id="ARBA00023264"/>
    </source>
</evidence>
<comment type="pathway">
    <text evidence="11">Phospholipid metabolism; phosphatidylethanolamine biosynthesis.</text>
</comment>
<evidence type="ECO:0000256" key="12">
    <source>
        <dbReference type="SAM" id="MobiDB-lite"/>
    </source>
</evidence>
<keyword evidence="6" id="KW-0443">Lipid metabolism</keyword>
<dbReference type="GeneID" id="23616617"/>
<evidence type="ECO:0000256" key="6">
    <source>
        <dbReference type="ARBA" id="ARBA00023098"/>
    </source>
</evidence>
<evidence type="ECO:0000256" key="3">
    <source>
        <dbReference type="ARBA" id="ARBA00012243"/>
    </source>
</evidence>
<evidence type="ECO:0000259" key="13">
    <source>
        <dbReference type="PROSITE" id="PS50222"/>
    </source>
</evidence>
<dbReference type="UniPathway" id="UPA00558"/>
<keyword evidence="4" id="KW-0444">Lipid biosynthesis</keyword>
<dbReference type="InterPro" id="IPR003817">
    <property type="entry name" value="PS_Dcarbxylase"/>
</dbReference>
<reference evidence="14 15" key="1">
    <citation type="journal article" date="2014" name="BMC Genomics">
        <title>Oil accumulation mechanisms of the oleaginous microalga Chlorella protothecoides revealed through its genome, transcriptomes, and proteomes.</title>
        <authorList>
            <person name="Gao C."/>
            <person name="Wang Y."/>
            <person name="Shen Y."/>
            <person name="Yan D."/>
            <person name="He X."/>
            <person name="Dai J."/>
            <person name="Wu Q."/>
        </authorList>
    </citation>
    <scope>NUCLEOTIDE SEQUENCE [LARGE SCALE GENOMIC DNA]</scope>
    <source>
        <strain evidence="14 15">0710</strain>
    </source>
</reference>
<dbReference type="PANTHER" id="PTHR10067">
    <property type="entry name" value="PHOSPHATIDYLSERINE DECARBOXYLASE"/>
    <property type="match status" value="1"/>
</dbReference>
<keyword evidence="5" id="KW-0210">Decarboxylase</keyword>
<dbReference type="eggNOG" id="KOG2419">
    <property type="taxonomic scope" value="Eukaryota"/>
</dbReference>
<dbReference type="PANTHER" id="PTHR10067:SF17">
    <property type="entry name" value="PHOSPHATIDYLSERINE DECARBOXYLASE PROENZYME 2"/>
    <property type="match status" value="1"/>
</dbReference>
<dbReference type="Proteomes" id="UP000028924">
    <property type="component" value="Unassembled WGS sequence"/>
</dbReference>
<dbReference type="KEGG" id="apro:F751_5226"/>
<dbReference type="AlphaFoldDB" id="A0A087SQW1"/>
<feature type="compositionally biased region" description="Basic and acidic residues" evidence="12">
    <location>
        <begin position="24"/>
        <end position="34"/>
    </location>
</feature>
<dbReference type="EMBL" id="KL662162">
    <property type="protein sequence ID" value="KFM28115.1"/>
    <property type="molecule type" value="Genomic_DNA"/>
</dbReference>
<feature type="domain" description="EF-hand" evidence="13">
    <location>
        <begin position="202"/>
        <end position="237"/>
    </location>
</feature>
<name>A0A087SQW1_AUXPR</name>
<protein>
    <recommendedName>
        <fullName evidence="3">phosphatidylserine decarboxylase</fullName>
        <ecNumber evidence="3">4.1.1.65</ecNumber>
    </recommendedName>
</protein>
<comment type="cofactor">
    <cofactor evidence="1">
        <name>pyruvate</name>
        <dbReference type="ChEBI" id="CHEBI:15361"/>
    </cofactor>
</comment>
<evidence type="ECO:0000256" key="10">
    <source>
        <dbReference type="ARBA" id="ARBA00023317"/>
    </source>
</evidence>
<dbReference type="InterPro" id="IPR033177">
    <property type="entry name" value="PSD-B"/>
</dbReference>
<evidence type="ECO:0000256" key="4">
    <source>
        <dbReference type="ARBA" id="ARBA00022516"/>
    </source>
</evidence>
<feature type="region of interest" description="Disordered" evidence="12">
    <location>
        <begin position="750"/>
        <end position="775"/>
    </location>
</feature>
<dbReference type="InterPro" id="IPR018247">
    <property type="entry name" value="EF_Hand_1_Ca_BS"/>
</dbReference>
<dbReference type="OrthoDB" id="5973539at2759"/>
<organism evidence="14 15">
    <name type="scientific">Auxenochlorella protothecoides</name>
    <name type="common">Green microalga</name>
    <name type="synonym">Chlorella protothecoides</name>
    <dbReference type="NCBI Taxonomy" id="3075"/>
    <lineage>
        <taxon>Eukaryota</taxon>
        <taxon>Viridiplantae</taxon>
        <taxon>Chlorophyta</taxon>
        <taxon>core chlorophytes</taxon>
        <taxon>Trebouxiophyceae</taxon>
        <taxon>Chlorellales</taxon>
        <taxon>Chlorellaceae</taxon>
        <taxon>Auxenochlorella</taxon>
    </lineage>
</organism>
<dbReference type="RefSeq" id="XP_011401127.1">
    <property type="nucleotide sequence ID" value="XM_011402825.1"/>
</dbReference>
<gene>
    <name evidence="14" type="ORF">F751_5226</name>
</gene>
<comment type="pathway">
    <text evidence="2">Lipid metabolism.</text>
</comment>
<accession>A0A087SQW1</accession>
<keyword evidence="9" id="KW-1208">Phospholipid metabolism</keyword>
<evidence type="ECO:0000256" key="1">
    <source>
        <dbReference type="ARBA" id="ARBA00001928"/>
    </source>
</evidence>
<dbReference type="EC" id="4.1.1.65" evidence="3"/>
<evidence type="ECO:0000256" key="5">
    <source>
        <dbReference type="ARBA" id="ARBA00022793"/>
    </source>
</evidence>
<sequence>MLRKVSGLLRRGHGQDAAAPRSRLHTEDTDHDASGKGLPQARLPSRIFPDGPRQVSEEETFGLLKLTLHCAQLLQVRRDRPYFAVLSIGSQTLTSARIRAPAHEDVCLTWEASSHFVLQRSGPTLARVAIYRGGKYKGALNNFLECWCQIDLATYFDNEPGARSLPEGGWHDLLSANGSDGSASQHAGRLKVSAAASSPRALESQLWTRLLPLADFDGNGSLNDQEFVMLMQAFGADLEEHDLEGLWRRVADPEGAATPIAQLADRMTRVHSGGDLASLMKRCPVDGAALVPGQDLANLIYMTLVLDEGLAPTTPSATLKGGYSTAQQASRAWMLRMTEWLTHPLAGAPSGILRGNKYAVGGLRLGAQAAHILVVDRRSRLVVEEKLGVVLSLAMRNMYQSRMGRVLMREGFFARLKSMSETKGRYMDSPESVKDIPIFLHLFKDDLNLSEIRDPIDSFRTFNQFFFRELKPGARPIASPTEDSVIVSCADCRLIVYESVDEATRFWIKGRRFSVAGLLADASPERELSAPHARGTLAIFRLAPQDYHRFHAPLGGSVVSITPVPGELFTVNPIAIHSEFVDVFTENKRSILWLDTPEFGRVAFVAVGATLVGSIVWSVGPGDAVAKGQELGYFAFGGSTCILLLPDAHPVVWDEDLLQYGRKSLETLVRVGERVGVHAGSALETPAEERAALATSTAAATAGIMPLEERAQGMDTARDEAGLLMAMSPVASPRVASTLAPGSSPFGWGAELGGTAMGEESHSSESSDGGYVSAT</sequence>